<accession>A0AC34R9G9</accession>
<sequence length="155" mass="17783">MSDRPSLTVVAEPTDPETDKLVTSGFGLNNSLTSYNYQLFTIQLERDNDESLGIHLTDSLVVCSVNRENVDVLFGDLWLELDGVPLKNKRHFAKLYFKMTDKPKSRVILKLKIARLICRFKLQDDEIKKLPVDVTATNRHFKYHKALVYGIPGMR</sequence>
<dbReference type="WBParaSite" id="JU765_v2.g4835.t1">
    <property type="protein sequence ID" value="JU765_v2.g4835.t1"/>
    <property type="gene ID" value="JU765_v2.g4835"/>
</dbReference>
<dbReference type="Proteomes" id="UP000887576">
    <property type="component" value="Unplaced"/>
</dbReference>
<name>A0AC34R9G9_9BILA</name>
<protein>
    <submittedName>
        <fullName evidence="2">PDZ domain-containing protein</fullName>
    </submittedName>
</protein>
<evidence type="ECO:0000313" key="1">
    <source>
        <dbReference type="Proteomes" id="UP000887576"/>
    </source>
</evidence>
<evidence type="ECO:0000313" key="2">
    <source>
        <dbReference type="WBParaSite" id="JU765_v2.g4835.t1"/>
    </source>
</evidence>
<proteinExistence type="predicted"/>
<organism evidence="1 2">
    <name type="scientific">Panagrolaimus sp. JU765</name>
    <dbReference type="NCBI Taxonomy" id="591449"/>
    <lineage>
        <taxon>Eukaryota</taxon>
        <taxon>Metazoa</taxon>
        <taxon>Ecdysozoa</taxon>
        <taxon>Nematoda</taxon>
        <taxon>Chromadorea</taxon>
        <taxon>Rhabditida</taxon>
        <taxon>Tylenchina</taxon>
        <taxon>Panagrolaimomorpha</taxon>
        <taxon>Panagrolaimoidea</taxon>
        <taxon>Panagrolaimidae</taxon>
        <taxon>Panagrolaimus</taxon>
    </lineage>
</organism>
<reference evidence="2" key="1">
    <citation type="submission" date="2022-11" db="UniProtKB">
        <authorList>
            <consortium name="WormBaseParasite"/>
        </authorList>
    </citation>
    <scope>IDENTIFICATION</scope>
</reference>